<evidence type="ECO:0000313" key="12">
    <source>
        <dbReference type="EMBL" id="HGZ44547.1"/>
    </source>
</evidence>
<dbReference type="PANTHER" id="PTHR43394:SF1">
    <property type="entry name" value="ATP-BINDING CASSETTE SUB-FAMILY B MEMBER 10, MITOCHONDRIAL"/>
    <property type="match status" value="1"/>
</dbReference>
<keyword evidence="5" id="KW-0547">Nucleotide-binding</keyword>
<feature type="domain" description="ABC transporter" evidence="10">
    <location>
        <begin position="336"/>
        <end position="571"/>
    </location>
</feature>
<protein>
    <submittedName>
        <fullName evidence="12">ABC transporter ATP-binding protein</fullName>
    </submittedName>
</protein>
<proteinExistence type="predicted"/>
<dbReference type="SMART" id="SM00382">
    <property type="entry name" value="AAA"/>
    <property type="match status" value="1"/>
</dbReference>
<keyword evidence="8 9" id="KW-0472">Membrane</keyword>
<dbReference type="GO" id="GO:0005886">
    <property type="term" value="C:plasma membrane"/>
    <property type="evidence" value="ECO:0007669"/>
    <property type="project" value="UniProtKB-SubCell"/>
</dbReference>
<evidence type="ECO:0000256" key="3">
    <source>
        <dbReference type="ARBA" id="ARBA00022475"/>
    </source>
</evidence>
<dbReference type="Gene3D" id="1.20.1560.10">
    <property type="entry name" value="ABC transporter type 1, transmembrane domain"/>
    <property type="match status" value="1"/>
</dbReference>
<name>A0A832ICQ0_UNCEI</name>
<dbReference type="PROSITE" id="PS50893">
    <property type="entry name" value="ABC_TRANSPORTER_2"/>
    <property type="match status" value="1"/>
</dbReference>
<evidence type="ECO:0000256" key="9">
    <source>
        <dbReference type="SAM" id="Phobius"/>
    </source>
</evidence>
<dbReference type="SUPFAM" id="SSF52540">
    <property type="entry name" value="P-loop containing nucleoside triphosphate hydrolases"/>
    <property type="match status" value="1"/>
</dbReference>
<evidence type="ECO:0000256" key="6">
    <source>
        <dbReference type="ARBA" id="ARBA00022840"/>
    </source>
</evidence>
<gene>
    <name evidence="12" type="ORF">ENR23_14285</name>
</gene>
<dbReference type="InterPro" id="IPR003593">
    <property type="entry name" value="AAA+_ATPase"/>
</dbReference>
<comment type="caution">
    <text evidence="12">The sequence shown here is derived from an EMBL/GenBank/DDBJ whole genome shotgun (WGS) entry which is preliminary data.</text>
</comment>
<evidence type="ECO:0000259" key="10">
    <source>
        <dbReference type="PROSITE" id="PS50893"/>
    </source>
</evidence>
<dbReference type="InterPro" id="IPR011527">
    <property type="entry name" value="ABC1_TM_dom"/>
</dbReference>
<dbReference type="PROSITE" id="PS50929">
    <property type="entry name" value="ABC_TM1F"/>
    <property type="match status" value="1"/>
</dbReference>
<dbReference type="CDD" id="cd18541">
    <property type="entry name" value="ABC_6TM_TmrB_like"/>
    <property type="match status" value="1"/>
</dbReference>
<dbReference type="InterPro" id="IPR003439">
    <property type="entry name" value="ABC_transporter-like_ATP-bd"/>
</dbReference>
<keyword evidence="6 12" id="KW-0067">ATP-binding</keyword>
<evidence type="ECO:0000256" key="1">
    <source>
        <dbReference type="ARBA" id="ARBA00004651"/>
    </source>
</evidence>
<dbReference type="SUPFAM" id="SSF90123">
    <property type="entry name" value="ABC transporter transmembrane region"/>
    <property type="match status" value="1"/>
</dbReference>
<sequence>MRSLTARLLPYLARHRTALAWGLACVAAANLIALAQPQVLRHAVDDLYRGVTSEKLGRYALVLIAIALVAGTFRYFMRQAVIGVSRHAEFDLRNDLFAHLQRLPAAWYQGVRTGDLMSRAISDLAAVRLMLGPGLMYLVHTVVIAAVSVAFMVAISPRLTLISLLPLPLVSVAVWRFGDRIHRGFEQVQAQYATLTARVQENLAGVRVVRAYAREAHEVAVFDALNRGVLERHAALIHVNGVFQPTLTFLSGLAALLALYLGGLEVMARRITLGEFVAFTVYLGMLNWPMVALGWVINLFQRGLASFGRIAEVLDVAPAIASPPLALRPAACRGELEFRDLTFSYPGAGRPALRGVSLRVAAGATVGIVGRTGSGKSTLLALVPRVFDPPPGTVLLDGEDVRAYELAWLRRAVAQVPQETFLFSATVAENVAYGAPDASRAAIAAAVRAAGLEEDVARFPDGLETRVGERGITLSGGQRQRVAIARALLRDAPVLLLDDCLSSVDSHTEERILSGLRPEMRRRTTLVVSHRVSAVREADLIAVLDDGAVVETGTHDVLLARGGVYASLAREQQLEEELEAS</sequence>
<dbReference type="Gene3D" id="3.40.50.300">
    <property type="entry name" value="P-loop containing nucleotide triphosphate hydrolases"/>
    <property type="match status" value="1"/>
</dbReference>
<comment type="subcellular location">
    <subcellularLocation>
        <location evidence="1">Cell membrane</location>
        <topology evidence="1">Multi-pass membrane protein</topology>
    </subcellularLocation>
</comment>
<dbReference type="AlphaFoldDB" id="A0A832ICQ0"/>
<dbReference type="GO" id="GO:0016887">
    <property type="term" value="F:ATP hydrolysis activity"/>
    <property type="evidence" value="ECO:0007669"/>
    <property type="project" value="InterPro"/>
</dbReference>
<dbReference type="PROSITE" id="PS00211">
    <property type="entry name" value="ABC_TRANSPORTER_1"/>
    <property type="match status" value="1"/>
</dbReference>
<dbReference type="InterPro" id="IPR027417">
    <property type="entry name" value="P-loop_NTPase"/>
</dbReference>
<feature type="transmembrane region" description="Helical" evidence="9">
    <location>
        <begin position="135"/>
        <end position="155"/>
    </location>
</feature>
<dbReference type="FunFam" id="1.20.1560.10:FF:000011">
    <property type="entry name" value="Multidrug ABC transporter ATP-binding protein"/>
    <property type="match status" value="1"/>
</dbReference>
<feature type="transmembrane region" description="Helical" evidence="9">
    <location>
        <begin position="59"/>
        <end position="77"/>
    </location>
</feature>
<dbReference type="GO" id="GO:0005524">
    <property type="term" value="F:ATP binding"/>
    <property type="evidence" value="ECO:0007669"/>
    <property type="project" value="UniProtKB-KW"/>
</dbReference>
<evidence type="ECO:0000256" key="7">
    <source>
        <dbReference type="ARBA" id="ARBA00022989"/>
    </source>
</evidence>
<keyword evidence="4 9" id="KW-0812">Transmembrane</keyword>
<dbReference type="GO" id="GO:0015421">
    <property type="term" value="F:ABC-type oligopeptide transporter activity"/>
    <property type="evidence" value="ECO:0007669"/>
    <property type="project" value="TreeGrafter"/>
</dbReference>
<dbReference type="PANTHER" id="PTHR43394">
    <property type="entry name" value="ATP-DEPENDENT PERMEASE MDL1, MITOCHONDRIAL"/>
    <property type="match status" value="1"/>
</dbReference>
<evidence type="ECO:0000256" key="2">
    <source>
        <dbReference type="ARBA" id="ARBA00022448"/>
    </source>
</evidence>
<dbReference type="InterPro" id="IPR039421">
    <property type="entry name" value="Type_1_exporter"/>
</dbReference>
<dbReference type="InterPro" id="IPR036640">
    <property type="entry name" value="ABC1_TM_sf"/>
</dbReference>
<keyword evidence="7 9" id="KW-1133">Transmembrane helix</keyword>
<evidence type="ECO:0000259" key="11">
    <source>
        <dbReference type="PROSITE" id="PS50929"/>
    </source>
</evidence>
<evidence type="ECO:0000256" key="5">
    <source>
        <dbReference type="ARBA" id="ARBA00022741"/>
    </source>
</evidence>
<keyword evidence="2" id="KW-0813">Transport</keyword>
<dbReference type="Pfam" id="PF00664">
    <property type="entry name" value="ABC_membrane"/>
    <property type="match status" value="1"/>
</dbReference>
<reference evidence="12" key="1">
    <citation type="journal article" date="2020" name="mSystems">
        <title>Genome- and Community-Level Interaction Insights into Carbon Utilization and Element Cycling Functions of Hydrothermarchaeota in Hydrothermal Sediment.</title>
        <authorList>
            <person name="Zhou Z."/>
            <person name="Liu Y."/>
            <person name="Xu W."/>
            <person name="Pan J."/>
            <person name="Luo Z.H."/>
            <person name="Li M."/>
        </authorList>
    </citation>
    <scope>NUCLEOTIDE SEQUENCE [LARGE SCALE GENOMIC DNA]</scope>
    <source>
        <strain evidence="12">SpSt-381</strain>
    </source>
</reference>
<evidence type="ECO:0000256" key="8">
    <source>
        <dbReference type="ARBA" id="ARBA00023136"/>
    </source>
</evidence>
<feature type="transmembrane region" description="Helical" evidence="9">
    <location>
        <begin position="242"/>
        <end position="264"/>
    </location>
</feature>
<accession>A0A832ICQ0</accession>
<organism evidence="12">
    <name type="scientific">Eiseniibacteriota bacterium</name>
    <dbReference type="NCBI Taxonomy" id="2212470"/>
    <lineage>
        <taxon>Bacteria</taxon>
        <taxon>Candidatus Eiseniibacteriota</taxon>
    </lineage>
</organism>
<evidence type="ECO:0000256" key="4">
    <source>
        <dbReference type="ARBA" id="ARBA00022692"/>
    </source>
</evidence>
<feature type="transmembrane region" description="Helical" evidence="9">
    <location>
        <begin position="276"/>
        <end position="300"/>
    </location>
</feature>
<feature type="domain" description="ABC transmembrane type-1" evidence="11">
    <location>
        <begin position="20"/>
        <end position="302"/>
    </location>
</feature>
<keyword evidence="3" id="KW-1003">Cell membrane</keyword>
<dbReference type="FunFam" id="3.40.50.300:FF:000221">
    <property type="entry name" value="Multidrug ABC transporter ATP-binding protein"/>
    <property type="match status" value="1"/>
</dbReference>
<dbReference type="InterPro" id="IPR017871">
    <property type="entry name" value="ABC_transporter-like_CS"/>
</dbReference>
<dbReference type="EMBL" id="DSQF01000030">
    <property type="protein sequence ID" value="HGZ44547.1"/>
    <property type="molecule type" value="Genomic_DNA"/>
</dbReference>
<dbReference type="Pfam" id="PF00005">
    <property type="entry name" value="ABC_tran"/>
    <property type="match status" value="1"/>
</dbReference>